<keyword evidence="2" id="KW-0472">Membrane</keyword>
<evidence type="ECO:0000313" key="4">
    <source>
        <dbReference type="Proteomes" id="UP000655830"/>
    </source>
</evidence>
<feature type="transmembrane region" description="Helical" evidence="2">
    <location>
        <begin position="481"/>
        <end position="499"/>
    </location>
</feature>
<keyword evidence="2" id="KW-1133">Transmembrane helix</keyword>
<evidence type="ECO:0000256" key="1">
    <source>
        <dbReference type="SAM" id="Coils"/>
    </source>
</evidence>
<gene>
    <name evidence="3" type="ORF">H8718_11410</name>
</gene>
<comment type="caution">
    <text evidence="3">The sequence shown here is derived from an EMBL/GenBank/DDBJ whole genome shotgun (WGS) entry which is preliminary data.</text>
</comment>
<dbReference type="AlphaFoldDB" id="A0A926I9T5"/>
<keyword evidence="4" id="KW-1185">Reference proteome</keyword>
<dbReference type="Proteomes" id="UP000655830">
    <property type="component" value="Unassembled WGS sequence"/>
</dbReference>
<feature type="transmembrane region" description="Helical" evidence="2">
    <location>
        <begin position="448"/>
        <end position="469"/>
    </location>
</feature>
<feature type="coiled-coil region" evidence="1">
    <location>
        <begin position="25"/>
        <end position="56"/>
    </location>
</feature>
<protein>
    <submittedName>
        <fullName evidence="3">Uncharacterized protein</fullName>
    </submittedName>
</protein>
<feature type="transmembrane region" description="Helical" evidence="2">
    <location>
        <begin position="423"/>
        <end position="442"/>
    </location>
</feature>
<feature type="transmembrane region" description="Helical" evidence="2">
    <location>
        <begin position="6"/>
        <end position="25"/>
    </location>
</feature>
<evidence type="ECO:0000313" key="3">
    <source>
        <dbReference type="EMBL" id="MBC8580130.1"/>
    </source>
</evidence>
<proteinExistence type="predicted"/>
<dbReference type="RefSeq" id="WP_249333001.1">
    <property type="nucleotide sequence ID" value="NZ_JACRSY010000017.1"/>
</dbReference>
<keyword evidence="1" id="KW-0175">Coiled coil</keyword>
<keyword evidence="2" id="KW-0812">Transmembrane</keyword>
<reference evidence="3" key="1">
    <citation type="submission" date="2020-08" db="EMBL/GenBank/DDBJ databases">
        <title>Genome public.</title>
        <authorList>
            <person name="Liu C."/>
            <person name="Sun Q."/>
        </authorList>
    </citation>
    <scope>NUCLEOTIDE SEQUENCE</scope>
    <source>
        <strain evidence="3">NSJ-12</strain>
    </source>
</reference>
<feature type="transmembrane region" description="Helical" evidence="2">
    <location>
        <begin position="368"/>
        <end position="388"/>
    </location>
</feature>
<feature type="transmembrane region" description="Helical" evidence="2">
    <location>
        <begin position="394"/>
        <end position="411"/>
    </location>
</feature>
<feature type="transmembrane region" description="Helical" evidence="2">
    <location>
        <begin position="505"/>
        <end position="527"/>
    </location>
</feature>
<evidence type="ECO:0000256" key="2">
    <source>
        <dbReference type="SAM" id="Phobius"/>
    </source>
</evidence>
<organism evidence="3 4">
    <name type="scientific">Zhenhengia yiwuensis</name>
    <dbReference type="NCBI Taxonomy" id="2763666"/>
    <lineage>
        <taxon>Bacteria</taxon>
        <taxon>Bacillati</taxon>
        <taxon>Bacillota</taxon>
        <taxon>Clostridia</taxon>
        <taxon>Lachnospirales</taxon>
        <taxon>Lachnospiraceae</taxon>
        <taxon>Zhenhengia</taxon>
    </lineage>
</organism>
<dbReference type="EMBL" id="JACRSY010000017">
    <property type="protein sequence ID" value="MBC8580130.1"/>
    <property type="molecule type" value="Genomic_DNA"/>
</dbReference>
<name>A0A926I9T5_9FIRM</name>
<accession>A0A926I9T5</accession>
<sequence length="537" mass="58821">MPVPFILGGLAAAAGIIGVGGHLSAKETNEEAERVANDARKLYDDAKNSLEQAQKRTEASLLDLGYAKKDVLEGSMNQFLIAFKRVKNIEIRNSSGLNELSKFMIDEQESLQIKEMSDIYQSTFSSGAAGAATGAVIALAASGSLPVVTGTLGTAGAALMAGEVGIATGLAGSALSFGAAMTPLAAIAAPVVLFTGISSSIKADENLEKAQTMYAQADAAAEKMRVAELICVGISDKAEMFEELLFELNEMFSRCTMLLDSVTRKKAGIISKRADFNKFSEDEKKLLAITRSLAGAVKAVIDTPILDEDGDISEAAEETYLTISEGLEKFNTQVQYIESYNLKAKPIQQKTVRKDKPRSLYKYRIFDAVRNIFAPVIALFFMVIGFGISGESLLVANFTFTISLLLLMNTRTEFKIFRFVRNIAYLALIAEFGMVLYKYAPIWTSSKYFWIGDILVLFISAYMLEMSYPKNDRKASNLRKLFGRIMMCAMLFSLGLPIFKISWGWIGLSFNTSMIVLEILFAIFALGSMYKNEQLDN</sequence>